<dbReference type="Pfam" id="PF01894">
    <property type="entry name" value="YjbQ"/>
    <property type="match status" value="1"/>
</dbReference>
<evidence type="ECO:0008006" key="4">
    <source>
        <dbReference type="Google" id="ProtNLM"/>
    </source>
</evidence>
<proteinExistence type="inferred from homology"/>
<dbReference type="HOGENOM" id="CLU_096980_0_2_10"/>
<dbReference type="AlphaFoldDB" id="I6Z6E7"/>
<protein>
    <recommendedName>
        <fullName evidence="4">Secondary thiamine-phosphate synthase enzyme</fullName>
    </recommendedName>
</protein>
<dbReference type="Proteomes" id="UP000009011">
    <property type="component" value="Chromosome"/>
</dbReference>
<dbReference type="SUPFAM" id="SSF111038">
    <property type="entry name" value="YjbQ-like"/>
    <property type="match status" value="1"/>
</dbReference>
<dbReference type="OrthoDB" id="9801725at2"/>
<evidence type="ECO:0000256" key="1">
    <source>
        <dbReference type="ARBA" id="ARBA00005534"/>
    </source>
</evidence>
<sequence>MVYQQEITLKPKQRGFHLITNEILSQLNGIEKIRAGIAHIFIKHTSASLTLNENADPTVRSDMEKYFNRIVPEDATFFDHTLEGADDMTSHIKASMLGSSVTVPIKNGKFNLGTWQGIYLCEHRNYGGPRNIVVTILGA</sequence>
<dbReference type="PATRIC" id="fig|1191523.3.peg.1589"/>
<dbReference type="Gene3D" id="2.60.120.460">
    <property type="entry name" value="YjbQ-like"/>
    <property type="match status" value="1"/>
</dbReference>
<dbReference type="InterPro" id="IPR001602">
    <property type="entry name" value="UPF0047_YjbQ-like"/>
</dbReference>
<organism evidence="2 3">
    <name type="scientific">Melioribacter roseus (strain DSM 23840 / JCM 17771 / VKM B-2668 / P3M-2)</name>
    <dbReference type="NCBI Taxonomy" id="1191523"/>
    <lineage>
        <taxon>Bacteria</taxon>
        <taxon>Pseudomonadati</taxon>
        <taxon>Ignavibacteriota</taxon>
        <taxon>Ignavibacteria</taxon>
        <taxon>Ignavibacteriales</taxon>
        <taxon>Melioribacteraceae</taxon>
        <taxon>Melioribacter</taxon>
    </lineage>
</organism>
<dbReference type="PANTHER" id="PTHR30615:SF8">
    <property type="entry name" value="UPF0047 PROTEIN C4A8.02C"/>
    <property type="match status" value="1"/>
</dbReference>
<dbReference type="EMBL" id="CP003557">
    <property type="protein sequence ID" value="AFN74735.1"/>
    <property type="molecule type" value="Genomic_DNA"/>
</dbReference>
<dbReference type="PANTHER" id="PTHR30615">
    <property type="entry name" value="UNCHARACTERIZED PROTEIN YJBQ-RELATED"/>
    <property type="match status" value="1"/>
</dbReference>
<comment type="similarity">
    <text evidence="1">Belongs to the UPF0047 family.</text>
</comment>
<evidence type="ECO:0000313" key="2">
    <source>
        <dbReference type="EMBL" id="AFN74735.1"/>
    </source>
</evidence>
<dbReference type="PROSITE" id="PS01314">
    <property type="entry name" value="UPF0047"/>
    <property type="match status" value="1"/>
</dbReference>
<keyword evidence="3" id="KW-1185">Reference proteome</keyword>
<dbReference type="KEGG" id="mro:MROS_1498"/>
<dbReference type="PIRSF" id="PIRSF004681">
    <property type="entry name" value="UCP004681"/>
    <property type="match status" value="1"/>
</dbReference>
<gene>
    <name evidence="2" type="ordered locus">MROS_1498</name>
</gene>
<name>I6Z6E7_MELRP</name>
<evidence type="ECO:0000313" key="3">
    <source>
        <dbReference type="Proteomes" id="UP000009011"/>
    </source>
</evidence>
<dbReference type="STRING" id="1191523.MROS_1498"/>
<dbReference type="InterPro" id="IPR035917">
    <property type="entry name" value="YjbQ-like_sf"/>
</dbReference>
<reference evidence="2 3" key="1">
    <citation type="journal article" date="2013" name="PLoS ONE">
        <title>Genomic analysis of Melioribacter roseus, facultatively anaerobic organotrophic bacterium representing a novel deep lineage within Bacteriodetes/Chlorobi group.</title>
        <authorList>
            <person name="Kadnikov V.V."/>
            <person name="Mardanov A.V."/>
            <person name="Podosokorskaya O.A."/>
            <person name="Gavrilov S.N."/>
            <person name="Kublanov I.V."/>
            <person name="Beletsky A.V."/>
            <person name="Bonch-Osmolovskaya E.A."/>
            <person name="Ravin N.V."/>
        </authorList>
    </citation>
    <scope>NUCLEOTIDE SEQUENCE [LARGE SCALE GENOMIC DNA]</scope>
    <source>
        <strain evidence="3">JCM 17771 / P3M-2</strain>
    </source>
</reference>
<dbReference type="NCBIfam" id="TIGR00149">
    <property type="entry name" value="TIGR00149_YjbQ"/>
    <property type="match status" value="1"/>
</dbReference>
<dbReference type="eggNOG" id="COG0432">
    <property type="taxonomic scope" value="Bacteria"/>
</dbReference>
<accession>I6Z6E7</accession>
<dbReference type="RefSeq" id="WP_014856169.1">
    <property type="nucleotide sequence ID" value="NC_018178.1"/>
</dbReference>